<feature type="region of interest" description="Disordered" evidence="1">
    <location>
        <begin position="90"/>
        <end position="109"/>
    </location>
</feature>
<dbReference type="Proteomes" id="UP000275846">
    <property type="component" value="Unassembled WGS sequence"/>
</dbReference>
<name>A0A183SV96_SCHSO</name>
<organism evidence="4">
    <name type="scientific">Schistocephalus solidus</name>
    <name type="common">Tapeworm</name>
    <dbReference type="NCBI Taxonomy" id="70667"/>
    <lineage>
        <taxon>Eukaryota</taxon>
        <taxon>Metazoa</taxon>
        <taxon>Spiralia</taxon>
        <taxon>Lophotrochozoa</taxon>
        <taxon>Platyhelminthes</taxon>
        <taxon>Cestoda</taxon>
        <taxon>Eucestoda</taxon>
        <taxon>Diphyllobothriidea</taxon>
        <taxon>Diphyllobothriidae</taxon>
        <taxon>Schistocephalus</taxon>
    </lineage>
</organism>
<proteinExistence type="predicted"/>
<evidence type="ECO:0000256" key="1">
    <source>
        <dbReference type="SAM" id="MobiDB-lite"/>
    </source>
</evidence>
<feature type="region of interest" description="Disordered" evidence="1">
    <location>
        <begin position="1"/>
        <end position="32"/>
    </location>
</feature>
<reference evidence="4" key="1">
    <citation type="submission" date="2016-06" db="UniProtKB">
        <authorList>
            <consortium name="WormBaseParasite"/>
        </authorList>
    </citation>
    <scope>IDENTIFICATION</scope>
</reference>
<dbReference type="AlphaFoldDB" id="A0A183SV96"/>
<dbReference type="WBParaSite" id="SSLN_0000846201-mRNA-1">
    <property type="protein sequence ID" value="SSLN_0000846201-mRNA-1"/>
    <property type="gene ID" value="SSLN_0000846201"/>
</dbReference>
<gene>
    <name evidence="2" type="ORF">SSLN_LOCUS8144</name>
</gene>
<feature type="region of interest" description="Disordered" evidence="1">
    <location>
        <begin position="49"/>
        <end position="79"/>
    </location>
</feature>
<evidence type="ECO:0000313" key="3">
    <source>
        <dbReference type="Proteomes" id="UP000275846"/>
    </source>
</evidence>
<keyword evidence="3" id="KW-1185">Reference proteome</keyword>
<evidence type="ECO:0000313" key="4">
    <source>
        <dbReference type="WBParaSite" id="SSLN_0000846201-mRNA-1"/>
    </source>
</evidence>
<protein>
    <submittedName>
        <fullName evidence="2 4">Uncharacterized protein</fullName>
    </submittedName>
</protein>
<reference evidence="2 3" key="2">
    <citation type="submission" date="2018-11" db="EMBL/GenBank/DDBJ databases">
        <authorList>
            <consortium name="Pathogen Informatics"/>
        </authorList>
    </citation>
    <scope>NUCLEOTIDE SEQUENCE [LARGE SCALE GENOMIC DNA]</scope>
    <source>
        <strain evidence="2 3">NST_G2</strain>
    </source>
</reference>
<accession>A0A183SV96</accession>
<dbReference type="EMBL" id="UYSU01034493">
    <property type="protein sequence ID" value="VDL94529.1"/>
    <property type="molecule type" value="Genomic_DNA"/>
</dbReference>
<sequence>MHKPCFLSTRSTHIPRANRPGRTSSNSRQQQSQNINLYHTCHKPTTTITPITDNNFIDAPPPTITDTIHSSPPPAPITLTNTTCPTPTTSVATSGYLPPAPSNTTTVPSTSDENYCSCAVTHHISLLGQMRVHES</sequence>
<evidence type="ECO:0000313" key="2">
    <source>
        <dbReference type="EMBL" id="VDL94529.1"/>
    </source>
</evidence>